<dbReference type="STRING" id="78346.BRUM_1870"/>
<proteinExistence type="predicted"/>
<dbReference type="EMBL" id="JGZL01000019">
    <property type="protein sequence ID" value="KFI85188.1"/>
    <property type="molecule type" value="Genomic_DNA"/>
</dbReference>
<evidence type="ECO:0000313" key="2">
    <source>
        <dbReference type="Proteomes" id="UP000029078"/>
    </source>
</evidence>
<protein>
    <submittedName>
        <fullName evidence="1">Uncharacterized protein</fullName>
    </submittedName>
</protein>
<evidence type="ECO:0000313" key="1">
    <source>
        <dbReference type="EMBL" id="KFI85188.1"/>
    </source>
</evidence>
<dbReference type="Proteomes" id="UP000029078">
    <property type="component" value="Unassembled WGS sequence"/>
</dbReference>
<organism evidence="1 2">
    <name type="scientific">Bifidobacterium ruminantium</name>
    <dbReference type="NCBI Taxonomy" id="78346"/>
    <lineage>
        <taxon>Bacteria</taxon>
        <taxon>Bacillati</taxon>
        <taxon>Actinomycetota</taxon>
        <taxon>Actinomycetes</taxon>
        <taxon>Bifidobacteriales</taxon>
        <taxon>Bifidobacteriaceae</taxon>
        <taxon>Bifidobacterium</taxon>
    </lineage>
</organism>
<dbReference type="RefSeq" id="WP_026645736.1">
    <property type="nucleotide sequence ID" value="NZ_JGZL01000019.1"/>
</dbReference>
<dbReference type="AlphaFoldDB" id="A0A087CPI8"/>
<reference evidence="1 2" key="1">
    <citation type="submission" date="2014-03" db="EMBL/GenBank/DDBJ databases">
        <title>Genomics of Bifidobacteria.</title>
        <authorList>
            <person name="Ventura M."/>
            <person name="Milani C."/>
            <person name="Lugli G.A."/>
        </authorList>
    </citation>
    <scope>NUCLEOTIDE SEQUENCE [LARGE SCALE GENOMIC DNA]</scope>
    <source>
        <strain evidence="1 2">LMG 21811</strain>
    </source>
</reference>
<accession>A0A087CPI8</accession>
<comment type="caution">
    <text evidence="1">The sequence shown here is derived from an EMBL/GenBank/DDBJ whole genome shotgun (WGS) entry which is preliminary data.</text>
</comment>
<sequence>MKAMNDALMLAELKLRARDYLKDKRENYTVSGLINDGLVALRGHDLYEFTMNACKYDSSLAHGRYVAAADAYWNMFSRMTPVANQNSPLGWFADVLDCAANPTRLGEDRLRRMLINVPLFSSADSQEILNGNYSFMRTRYKFTDASGRNEFADDYALFIATQPVQSLLQPKKYQQLAADKSYSKSLA</sequence>
<gene>
    <name evidence="1" type="ORF">BRUM_1870</name>
</gene>
<keyword evidence="2" id="KW-1185">Reference proteome</keyword>
<name>A0A087CPI8_BIFRU</name>